<dbReference type="Gene3D" id="1.10.10.10">
    <property type="entry name" value="Winged helix-like DNA-binding domain superfamily/Winged helix DNA-binding domain"/>
    <property type="match status" value="1"/>
</dbReference>
<dbReference type="PANTHER" id="PTHR33164">
    <property type="entry name" value="TRANSCRIPTIONAL REGULATOR, MARR FAMILY"/>
    <property type="match status" value="1"/>
</dbReference>
<dbReference type="InterPro" id="IPR036390">
    <property type="entry name" value="WH_DNA-bd_sf"/>
</dbReference>
<dbReference type="Proteomes" id="UP000245166">
    <property type="component" value="Unassembled WGS sequence"/>
</dbReference>
<dbReference type="OrthoDB" id="162531at2"/>
<dbReference type="EMBL" id="PYHR01000002">
    <property type="protein sequence ID" value="PWD49703.1"/>
    <property type="molecule type" value="Genomic_DNA"/>
</dbReference>
<dbReference type="PRINTS" id="PR00598">
    <property type="entry name" value="HTHMARR"/>
</dbReference>
<dbReference type="SMART" id="SM00347">
    <property type="entry name" value="HTH_MARR"/>
    <property type="match status" value="1"/>
</dbReference>
<dbReference type="InterPro" id="IPR000835">
    <property type="entry name" value="HTH_MarR-typ"/>
</dbReference>
<proteinExistence type="predicted"/>
<feature type="region of interest" description="Disordered" evidence="1">
    <location>
        <begin position="167"/>
        <end position="187"/>
    </location>
</feature>
<dbReference type="GO" id="GO:0003700">
    <property type="term" value="F:DNA-binding transcription factor activity"/>
    <property type="evidence" value="ECO:0007669"/>
    <property type="project" value="InterPro"/>
</dbReference>
<accession>A0A2U1ZRY4</accession>
<dbReference type="PROSITE" id="PS50995">
    <property type="entry name" value="HTH_MARR_2"/>
    <property type="match status" value="1"/>
</dbReference>
<evidence type="ECO:0000259" key="2">
    <source>
        <dbReference type="PROSITE" id="PS50995"/>
    </source>
</evidence>
<keyword evidence="4" id="KW-1185">Reference proteome</keyword>
<name>A0A2U1ZRY4_9MICO</name>
<dbReference type="AlphaFoldDB" id="A0A2U1ZRY4"/>
<organism evidence="3 4">
    <name type="scientific">Serinibacter arcticus</name>
    <dbReference type="NCBI Taxonomy" id="1655435"/>
    <lineage>
        <taxon>Bacteria</taxon>
        <taxon>Bacillati</taxon>
        <taxon>Actinomycetota</taxon>
        <taxon>Actinomycetes</taxon>
        <taxon>Micrococcales</taxon>
        <taxon>Beutenbergiaceae</taxon>
        <taxon>Serinibacter</taxon>
    </lineage>
</organism>
<dbReference type="InterPro" id="IPR039422">
    <property type="entry name" value="MarR/SlyA-like"/>
</dbReference>
<comment type="caution">
    <text evidence="3">The sequence shown here is derived from an EMBL/GenBank/DDBJ whole genome shotgun (WGS) entry which is preliminary data.</text>
</comment>
<feature type="domain" description="HTH marR-type" evidence="2">
    <location>
        <begin position="22"/>
        <end position="158"/>
    </location>
</feature>
<evidence type="ECO:0000256" key="1">
    <source>
        <dbReference type="SAM" id="MobiDB-lite"/>
    </source>
</evidence>
<protein>
    <submittedName>
        <fullName evidence="3">MarR family transcriptional regulator</fullName>
    </submittedName>
</protein>
<dbReference type="SUPFAM" id="SSF46785">
    <property type="entry name" value="Winged helix' DNA-binding domain"/>
    <property type="match status" value="1"/>
</dbReference>
<dbReference type="Pfam" id="PF12802">
    <property type="entry name" value="MarR_2"/>
    <property type="match status" value="1"/>
</dbReference>
<evidence type="ECO:0000313" key="4">
    <source>
        <dbReference type="Proteomes" id="UP000245166"/>
    </source>
</evidence>
<gene>
    <name evidence="3" type="ORF">C8046_02270</name>
</gene>
<evidence type="ECO:0000313" key="3">
    <source>
        <dbReference type="EMBL" id="PWD49703.1"/>
    </source>
</evidence>
<dbReference type="InterPro" id="IPR036388">
    <property type="entry name" value="WH-like_DNA-bd_sf"/>
</dbReference>
<dbReference type="RefSeq" id="WP_109228086.1">
    <property type="nucleotide sequence ID" value="NZ_PYHR01000002.1"/>
</dbReference>
<dbReference type="PANTHER" id="PTHR33164:SF57">
    <property type="entry name" value="MARR-FAMILY TRANSCRIPTIONAL REGULATOR"/>
    <property type="match status" value="1"/>
</dbReference>
<sequence>MTTQDAGGAGYWYPELTGAPGPVDLLNLLRRYRDAERRMRQRTQDSMRMGETDLVALRFLARARQRGAIVRQKELAEALEITGSSASALVDRLERDGYVQRTPHPEDRRSVALVPTDRMDGEVRGTLGAMHKRMLAVAEDLSPEEREAVGRFLIGLAASLDVVDPPEEVEHTDPLDVVPQGPDATAV</sequence>
<reference evidence="3 4" key="1">
    <citation type="submission" date="2018-03" db="EMBL/GenBank/DDBJ databases">
        <title>Genome assembly of novel Miniimonas species PCH200.</title>
        <authorList>
            <person name="Thakur V."/>
            <person name="Kumar V."/>
            <person name="Singh D."/>
        </authorList>
    </citation>
    <scope>NUCLEOTIDE SEQUENCE [LARGE SCALE GENOMIC DNA]</scope>
    <source>
        <strain evidence="3 4">PCH200</strain>
    </source>
</reference>
<dbReference type="GO" id="GO:0006950">
    <property type="term" value="P:response to stress"/>
    <property type="evidence" value="ECO:0007669"/>
    <property type="project" value="TreeGrafter"/>
</dbReference>